<dbReference type="InterPro" id="IPR006143">
    <property type="entry name" value="RND_pump_MFP"/>
</dbReference>
<dbReference type="EMBL" id="CP114029">
    <property type="protein sequence ID" value="WAP68065.1"/>
    <property type="molecule type" value="Genomic_DNA"/>
</dbReference>
<accession>A0ABY7BZK0</accession>
<dbReference type="Proteomes" id="UP001164020">
    <property type="component" value="Chromosome"/>
</dbReference>
<organism evidence="3 4">
    <name type="scientific">Jiella pelagia</name>
    <dbReference type="NCBI Taxonomy" id="2986949"/>
    <lineage>
        <taxon>Bacteria</taxon>
        <taxon>Pseudomonadati</taxon>
        <taxon>Pseudomonadota</taxon>
        <taxon>Alphaproteobacteria</taxon>
        <taxon>Hyphomicrobiales</taxon>
        <taxon>Aurantimonadaceae</taxon>
        <taxon>Jiella</taxon>
    </lineage>
</organism>
<dbReference type="Pfam" id="PF25954">
    <property type="entry name" value="Beta-barrel_RND_2"/>
    <property type="match status" value="1"/>
</dbReference>
<dbReference type="PANTHER" id="PTHR30469:SF15">
    <property type="entry name" value="HLYD FAMILY OF SECRETION PROTEINS"/>
    <property type="match status" value="1"/>
</dbReference>
<gene>
    <name evidence="3" type="ORF">OH818_22130</name>
</gene>
<protein>
    <submittedName>
        <fullName evidence="3">Efflux RND transporter periplasmic adaptor subunit</fullName>
    </submittedName>
</protein>
<name>A0ABY7BZK0_9HYPH</name>
<evidence type="ECO:0000256" key="1">
    <source>
        <dbReference type="ARBA" id="ARBA00009477"/>
    </source>
</evidence>
<dbReference type="RefSeq" id="WP_268880539.1">
    <property type="nucleotide sequence ID" value="NZ_CP114029.1"/>
</dbReference>
<evidence type="ECO:0000313" key="3">
    <source>
        <dbReference type="EMBL" id="WAP68065.1"/>
    </source>
</evidence>
<dbReference type="PANTHER" id="PTHR30469">
    <property type="entry name" value="MULTIDRUG RESISTANCE PROTEIN MDTA"/>
    <property type="match status" value="1"/>
</dbReference>
<evidence type="ECO:0000313" key="4">
    <source>
        <dbReference type="Proteomes" id="UP001164020"/>
    </source>
</evidence>
<proteinExistence type="inferred from homology"/>
<dbReference type="Gene3D" id="2.40.50.100">
    <property type="match status" value="1"/>
</dbReference>
<dbReference type="NCBIfam" id="TIGR01730">
    <property type="entry name" value="RND_mfp"/>
    <property type="match status" value="1"/>
</dbReference>
<feature type="domain" description="CusB-like beta-barrel" evidence="2">
    <location>
        <begin position="164"/>
        <end position="238"/>
    </location>
</feature>
<dbReference type="InterPro" id="IPR058792">
    <property type="entry name" value="Beta-barrel_RND_2"/>
</dbReference>
<dbReference type="Gene3D" id="1.10.287.470">
    <property type="entry name" value="Helix hairpin bin"/>
    <property type="match status" value="1"/>
</dbReference>
<dbReference type="Gene3D" id="2.40.30.170">
    <property type="match status" value="1"/>
</dbReference>
<evidence type="ECO:0000259" key="2">
    <source>
        <dbReference type="Pfam" id="PF25954"/>
    </source>
</evidence>
<keyword evidence="4" id="KW-1185">Reference proteome</keyword>
<dbReference type="SUPFAM" id="SSF111369">
    <property type="entry name" value="HlyD-like secretion proteins"/>
    <property type="match status" value="1"/>
</dbReference>
<reference evidence="3" key="1">
    <citation type="submission" date="2022-12" db="EMBL/GenBank/DDBJ databases">
        <title>Jiella pelagia sp. nov., isolated from phosphonate enriched culture of Northwest Pacific surface seawater.</title>
        <authorList>
            <person name="Shin D.Y."/>
            <person name="Hwang C.Y."/>
        </authorList>
    </citation>
    <scope>NUCLEOTIDE SEQUENCE</scope>
    <source>
        <strain evidence="3">HL-NP1</strain>
    </source>
</reference>
<comment type="similarity">
    <text evidence="1">Belongs to the membrane fusion protein (MFP) (TC 8.A.1) family.</text>
</comment>
<sequence length="250" mass="26180">MRAAAGRSRSLGADIGTRVSSGQVLLRLDDPDLRFALNAAELARDRARLELKARHFDAKEAEAAAHRAWTLSAKGALGEQAARDATAAVERTAILAAQAEGHLAEAELAVSRAVQALEELTVRAPIAGIVTARDARLGEAILAQVDARGDAPLFTIIDPSRLALDVDIAETALADVEVGHRGEAVLDAYPDRPFAVTVTRIAPVASAERGTIALRLAFSDAPPGMRPAMAARVTLQTADDLASVPSGHKP</sequence>